<dbReference type="RefSeq" id="WP_184996272.1">
    <property type="nucleotide sequence ID" value="NZ_BOMK01000031.1"/>
</dbReference>
<keyword evidence="2" id="KW-1133">Transmembrane helix</keyword>
<dbReference type="PROSITE" id="PS50176">
    <property type="entry name" value="ARM_REPEAT"/>
    <property type="match status" value="1"/>
</dbReference>
<dbReference type="PANTHER" id="PTHR12697:SF5">
    <property type="entry name" value="DEOXYHYPUSINE HYDROXYLASE"/>
    <property type="match status" value="1"/>
</dbReference>
<dbReference type="GO" id="GO:0016491">
    <property type="term" value="F:oxidoreductase activity"/>
    <property type="evidence" value="ECO:0007669"/>
    <property type="project" value="TreeGrafter"/>
</dbReference>
<gene>
    <name evidence="3" type="ORF">BJ971_005737</name>
</gene>
<name>A0A7W7I2Q8_9ACTN</name>
<protein>
    <submittedName>
        <fullName evidence="3">HEAT repeat protein</fullName>
    </submittedName>
</protein>
<dbReference type="InterPro" id="IPR004155">
    <property type="entry name" value="PBS_lyase_HEAT"/>
</dbReference>
<dbReference type="InterPro" id="IPR016024">
    <property type="entry name" value="ARM-type_fold"/>
</dbReference>
<sequence length="370" mass="38496">MLGLFTVVIAVLAGIVAVTALAIVAVRVLRRIRDRRQAELAAGPRRALLAFVADNGEEGSHDLVAIPDDAWRAVEPTALALLGKLRGEAHLGLVSVFLRRGAGRAALRDLHSRSRVRRAHAAEVLGDLALRQAVPELCQLLTDRHPEVRVVTVRALGRIGDPAAAWEIIAALDCADPLPSLLATHALTQLGAEAEVTLSAALDHPQARVRAVCLDALGLLGAAGSVHRVARVLRDDPVLDVRVAAATNLGRLGTRTALEPLTLALRSSRPAPLRAAAARALGALGAPAAVPTLVELLDDDEFQVAHEAAHALRRLGGPGTEALAAAVEAERDGGAGAHRRPSPSDGVSVSHAREALALSRIGAGRVEVAA</sequence>
<dbReference type="Gene3D" id="1.25.10.10">
    <property type="entry name" value="Leucine-rich Repeat Variant"/>
    <property type="match status" value="2"/>
</dbReference>
<dbReference type="SMART" id="SM00567">
    <property type="entry name" value="EZ_HEAT"/>
    <property type="match status" value="6"/>
</dbReference>
<accession>A0A7W7I2Q8</accession>
<dbReference type="Pfam" id="PF13646">
    <property type="entry name" value="HEAT_2"/>
    <property type="match status" value="2"/>
</dbReference>
<organism evidence="3 4">
    <name type="scientific">Actinoplanes digitatis</name>
    <dbReference type="NCBI Taxonomy" id="1868"/>
    <lineage>
        <taxon>Bacteria</taxon>
        <taxon>Bacillati</taxon>
        <taxon>Actinomycetota</taxon>
        <taxon>Actinomycetes</taxon>
        <taxon>Micromonosporales</taxon>
        <taxon>Micromonosporaceae</taxon>
        <taxon>Actinoplanes</taxon>
    </lineage>
</organism>
<dbReference type="PANTHER" id="PTHR12697">
    <property type="entry name" value="PBS LYASE HEAT-LIKE PROTEIN"/>
    <property type="match status" value="1"/>
</dbReference>
<evidence type="ECO:0000256" key="2">
    <source>
        <dbReference type="SAM" id="Phobius"/>
    </source>
</evidence>
<evidence type="ECO:0000313" key="3">
    <source>
        <dbReference type="EMBL" id="MBB4765181.1"/>
    </source>
</evidence>
<dbReference type="SMART" id="SM00185">
    <property type="entry name" value="ARM"/>
    <property type="match status" value="2"/>
</dbReference>
<reference evidence="3 4" key="1">
    <citation type="submission" date="2020-08" db="EMBL/GenBank/DDBJ databases">
        <title>Sequencing the genomes of 1000 actinobacteria strains.</title>
        <authorList>
            <person name="Klenk H.-P."/>
        </authorList>
    </citation>
    <scope>NUCLEOTIDE SEQUENCE [LARGE SCALE GENOMIC DNA]</scope>
    <source>
        <strain evidence="3 4">DSM 43149</strain>
    </source>
</reference>
<dbReference type="SUPFAM" id="SSF48371">
    <property type="entry name" value="ARM repeat"/>
    <property type="match status" value="1"/>
</dbReference>
<keyword evidence="4" id="KW-1185">Reference proteome</keyword>
<evidence type="ECO:0000313" key="4">
    <source>
        <dbReference type="Proteomes" id="UP000578112"/>
    </source>
</evidence>
<keyword evidence="2" id="KW-0472">Membrane</keyword>
<feature type="region of interest" description="Disordered" evidence="1">
    <location>
        <begin position="329"/>
        <end position="350"/>
    </location>
</feature>
<dbReference type="InterPro" id="IPR011989">
    <property type="entry name" value="ARM-like"/>
</dbReference>
<dbReference type="EMBL" id="JACHNH010000001">
    <property type="protein sequence ID" value="MBB4765181.1"/>
    <property type="molecule type" value="Genomic_DNA"/>
</dbReference>
<feature type="transmembrane region" description="Helical" evidence="2">
    <location>
        <begin position="6"/>
        <end position="29"/>
    </location>
</feature>
<keyword evidence="2" id="KW-0812">Transmembrane</keyword>
<comment type="caution">
    <text evidence="3">The sequence shown here is derived from an EMBL/GenBank/DDBJ whole genome shotgun (WGS) entry which is preliminary data.</text>
</comment>
<evidence type="ECO:0000256" key="1">
    <source>
        <dbReference type="SAM" id="MobiDB-lite"/>
    </source>
</evidence>
<dbReference type="InterPro" id="IPR000225">
    <property type="entry name" value="Armadillo"/>
</dbReference>
<dbReference type="AlphaFoldDB" id="A0A7W7I2Q8"/>
<proteinExistence type="predicted"/>
<dbReference type="Proteomes" id="UP000578112">
    <property type="component" value="Unassembled WGS sequence"/>
</dbReference>